<dbReference type="AlphaFoldDB" id="A0A1G2G7Z1"/>
<sequence length="76" mass="8614">MKREVHIKPKSKHPGVVEKDGVLEVSVSTAPVDGKANEEMLELLSDYFEVAKSAIEIVGGYKSRKKFIEIRTWQKK</sequence>
<evidence type="ECO:0000313" key="4">
    <source>
        <dbReference type="Proteomes" id="UP000176576"/>
    </source>
</evidence>
<gene>
    <name evidence="3" type="ORF">A3J54_02735</name>
</gene>
<dbReference type="SMART" id="SM01152">
    <property type="entry name" value="DUF167"/>
    <property type="match status" value="1"/>
</dbReference>
<dbReference type="Proteomes" id="UP000176576">
    <property type="component" value="Unassembled WGS sequence"/>
</dbReference>
<dbReference type="EMBL" id="MHNN01000012">
    <property type="protein sequence ID" value="OGZ46303.1"/>
    <property type="molecule type" value="Genomic_DNA"/>
</dbReference>
<dbReference type="HAMAP" id="MF_00634">
    <property type="entry name" value="UPF0235"/>
    <property type="match status" value="1"/>
</dbReference>
<evidence type="ECO:0000313" key="3">
    <source>
        <dbReference type="EMBL" id="OGZ46303.1"/>
    </source>
</evidence>
<protein>
    <recommendedName>
        <fullName evidence="2">UPF0235 protein A3J54_02735</fullName>
    </recommendedName>
</protein>
<dbReference type="Gene3D" id="3.30.1200.10">
    <property type="entry name" value="YggU-like"/>
    <property type="match status" value="1"/>
</dbReference>
<dbReference type="Pfam" id="PF02594">
    <property type="entry name" value="DUF167"/>
    <property type="match status" value="1"/>
</dbReference>
<dbReference type="NCBIfam" id="TIGR00251">
    <property type="entry name" value="DUF167 family protein"/>
    <property type="match status" value="1"/>
</dbReference>
<dbReference type="InterPro" id="IPR003746">
    <property type="entry name" value="DUF167"/>
</dbReference>
<dbReference type="SUPFAM" id="SSF69786">
    <property type="entry name" value="YggU-like"/>
    <property type="match status" value="1"/>
</dbReference>
<dbReference type="PANTHER" id="PTHR13420:SF7">
    <property type="entry name" value="UPF0235 PROTEIN C15ORF40"/>
    <property type="match status" value="1"/>
</dbReference>
<dbReference type="GO" id="GO:0005737">
    <property type="term" value="C:cytoplasm"/>
    <property type="evidence" value="ECO:0007669"/>
    <property type="project" value="TreeGrafter"/>
</dbReference>
<name>A0A1G2G7Z1_9BACT</name>
<dbReference type="PANTHER" id="PTHR13420">
    <property type="entry name" value="UPF0235 PROTEIN C15ORF40"/>
    <property type="match status" value="1"/>
</dbReference>
<evidence type="ECO:0000256" key="1">
    <source>
        <dbReference type="ARBA" id="ARBA00010364"/>
    </source>
</evidence>
<comment type="similarity">
    <text evidence="1 2">Belongs to the UPF0235 family.</text>
</comment>
<accession>A0A1G2G7Z1</accession>
<comment type="caution">
    <text evidence="3">The sequence shown here is derived from an EMBL/GenBank/DDBJ whole genome shotgun (WGS) entry which is preliminary data.</text>
</comment>
<organism evidence="3 4">
    <name type="scientific">Candidatus Ryanbacteria bacterium RIFCSPHIGHO2_02_FULL_45_13b</name>
    <dbReference type="NCBI Taxonomy" id="1802117"/>
    <lineage>
        <taxon>Bacteria</taxon>
        <taxon>Candidatus Ryaniibacteriota</taxon>
    </lineage>
</organism>
<dbReference type="STRING" id="1802117.A3J54_02735"/>
<reference evidence="3 4" key="1">
    <citation type="journal article" date="2016" name="Nat. Commun.">
        <title>Thousands of microbial genomes shed light on interconnected biogeochemical processes in an aquifer system.</title>
        <authorList>
            <person name="Anantharaman K."/>
            <person name="Brown C.T."/>
            <person name="Hug L.A."/>
            <person name="Sharon I."/>
            <person name="Castelle C.J."/>
            <person name="Probst A.J."/>
            <person name="Thomas B.C."/>
            <person name="Singh A."/>
            <person name="Wilkins M.J."/>
            <person name="Karaoz U."/>
            <person name="Brodie E.L."/>
            <person name="Williams K.H."/>
            <person name="Hubbard S.S."/>
            <person name="Banfield J.F."/>
        </authorList>
    </citation>
    <scope>NUCLEOTIDE SEQUENCE [LARGE SCALE GENOMIC DNA]</scope>
</reference>
<proteinExistence type="inferred from homology"/>
<dbReference type="InterPro" id="IPR036591">
    <property type="entry name" value="YggU-like_sf"/>
</dbReference>
<evidence type="ECO:0000256" key="2">
    <source>
        <dbReference type="HAMAP-Rule" id="MF_00634"/>
    </source>
</evidence>